<feature type="transmembrane region" description="Helical" evidence="7">
    <location>
        <begin position="75"/>
        <end position="98"/>
    </location>
</feature>
<feature type="transmembrane region" description="Helical" evidence="7">
    <location>
        <begin position="23"/>
        <end position="43"/>
    </location>
</feature>
<comment type="similarity">
    <text evidence="6">Belongs to the DESIGUAL family.</text>
</comment>
<dbReference type="Pfam" id="PF06749">
    <property type="entry name" value="DUF1218"/>
    <property type="match status" value="1"/>
</dbReference>
<accession>A0A4Y7IKI1</accession>
<evidence type="ECO:0000313" key="8">
    <source>
        <dbReference type="EMBL" id="RZC48626.1"/>
    </source>
</evidence>
<dbReference type="Gramene" id="RZC48626">
    <property type="protein sequence ID" value="RZC48626"/>
    <property type="gene ID" value="C5167_017051"/>
</dbReference>
<feature type="transmembrane region" description="Helical" evidence="7">
    <location>
        <begin position="126"/>
        <end position="150"/>
    </location>
</feature>
<dbReference type="InterPro" id="IPR009606">
    <property type="entry name" value="DEAL/Modifying_wall_lignin1/2"/>
</dbReference>
<protein>
    <recommendedName>
        <fullName evidence="10">Transmembrane protein</fullName>
    </recommendedName>
</protein>
<evidence type="ECO:0000313" key="9">
    <source>
        <dbReference type="Proteomes" id="UP000316621"/>
    </source>
</evidence>
<dbReference type="AlphaFoldDB" id="A0A4Y7IKI1"/>
<evidence type="ECO:0000256" key="3">
    <source>
        <dbReference type="ARBA" id="ARBA00022729"/>
    </source>
</evidence>
<comment type="subcellular location">
    <subcellularLocation>
        <location evidence="1">Endomembrane system</location>
        <topology evidence="1">Multi-pass membrane protein</topology>
    </subcellularLocation>
</comment>
<evidence type="ECO:0000256" key="5">
    <source>
        <dbReference type="ARBA" id="ARBA00023136"/>
    </source>
</evidence>
<name>A0A4Y7IKI1_PAPSO</name>
<dbReference type="GO" id="GO:0012505">
    <property type="term" value="C:endomembrane system"/>
    <property type="evidence" value="ECO:0007669"/>
    <property type="project" value="UniProtKB-SubCell"/>
</dbReference>
<proteinExistence type="inferred from homology"/>
<evidence type="ECO:0000256" key="2">
    <source>
        <dbReference type="ARBA" id="ARBA00022692"/>
    </source>
</evidence>
<keyword evidence="5 7" id="KW-0472">Membrane</keyword>
<dbReference type="Proteomes" id="UP000316621">
    <property type="component" value="Chromosome 2"/>
</dbReference>
<keyword evidence="9" id="KW-1185">Reference proteome</keyword>
<evidence type="ECO:0000256" key="1">
    <source>
        <dbReference type="ARBA" id="ARBA00004127"/>
    </source>
</evidence>
<dbReference type="InterPro" id="IPR052222">
    <property type="entry name" value="DESIGUAL"/>
</dbReference>
<dbReference type="OMA" id="SKPRESC"/>
<dbReference type="PANTHER" id="PTHR31769">
    <property type="entry name" value="OS07G0462200 PROTEIN-RELATED"/>
    <property type="match status" value="1"/>
</dbReference>
<gene>
    <name evidence="8" type="ORF">C5167_017051</name>
</gene>
<sequence length="286" mass="31643">MAVTHADLSPGNQYSDLGSKTGVFLMFLSILFGLGSFILCLIAETTRSQVSWVVSNIKGEERYECIYSGSGRIPLVCACGAFLGLAVAMVMEHAYMLIAVSKSSPPAIIAWSTQDSNSVKSLTWRAGFFFITTWICFAVAEVLLLIGLGVESGHLRKWWRPRPSCLVIREGLFLAAGVFGLTTVFLASGLYLTALRAQKLRQEEENFRHEIFQTSILYASPPRSPRGRLFVENVVGDNPVTNIQVHNSIQPLQREPQSFVFHKPISSNQLGHDVSLPSMVETRRSD</sequence>
<reference evidence="8 9" key="1">
    <citation type="journal article" date="2018" name="Science">
        <title>The opium poppy genome and morphinan production.</title>
        <authorList>
            <person name="Guo L."/>
            <person name="Winzer T."/>
            <person name="Yang X."/>
            <person name="Li Y."/>
            <person name="Ning Z."/>
            <person name="He Z."/>
            <person name="Teodor R."/>
            <person name="Lu Y."/>
            <person name="Bowser T.A."/>
            <person name="Graham I.A."/>
            <person name="Ye K."/>
        </authorList>
    </citation>
    <scope>NUCLEOTIDE SEQUENCE [LARGE SCALE GENOMIC DNA]</scope>
    <source>
        <strain evidence="9">cv. HN1</strain>
        <tissue evidence="8">Leaves</tissue>
    </source>
</reference>
<organism evidence="8 9">
    <name type="scientific">Papaver somniferum</name>
    <name type="common">Opium poppy</name>
    <dbReference type="NCBI Taxonomy" id="3469"/>
    <lineage>
        <taxon>Eukaryota</taxon>
        <taxon>Viridiplantae</taxon>
        <taxon>Streptophyta</taxon>
        <taxon>Embryophyta</taxon>
        <taxon>Tracheophyta</taxon>
        <taxon>Spermatophyta</taxon>
        <taxon>Magnoliopsida</taxon>
        <taxon>Ranunculales</taxon>
        <taxon>Papaveraceae</taxon>
        <taxon>Papaveroideae</taxon>
        <taxon>Papaver</taxon>
    </lineage>
</organism>
<dbReference type="EMBL" id="CM010716">
    <property type="protein sequence ID" value="RZC48626.1"/>
    <property type="molecule type" value="Genomic_DNA"/>
</dbReference>
<evidence type="ECO:0000256" key="7">
    <source>
        <dbReference type="SAM" id="Phobius"/>
    </source>
</evidence>
<keyword evidence="3" id="KW-0732">Signal</keyword>
<evidence type="ECO:0008006" key="10">
    <source>
        <dbReference type="Google" id="ProtNLM"/>
    </source>
</evidence>
<keyword evidence="4 7" id="KW-1133">Transmembrane helix</keyword>
<dbReference type="OrthoDB" id="1861835at2759"/>
<keyword evidence="2 7" id="KW-0812">Transmembrane</keyword>
<evidence type="ECO:0000256" key="6">
    <source>
        <dbReference type="ARBA" id="ARBA00029467"/>
    </source>
</evidence>
<evidence type="ECO:0000256" key="4">
    <source>
        <dbReference type="ARBA" id="ARBA00022989"/>
    </source>
</evidence>
<feature type="transmembrane region" description="Helical" evidence="7">
    <location>
        <begin position="171"/>
        <end position="192"/>
    </location>
</feature>